<dbReference type="EMBL" id="JABSTQ010006002">
    <property type="protein sequence ID" value="KAG0438121.1"/>
    <property type="molecule type" value="Genomic_DNA"/>
</dbReference>
<keyword evidence="2" id="KW-1185">Reference proteome</keyword>
<evidence type="ECO:0000313" key="1">
    <source>
        <dbReference type="EMBL" id="KAG0438121.1"/>
    </source>
</evidence>
<evidence type="ECO:0000313" key="2">
    <source>
        <dbReference type="Proteomes" id="UP000805193"/>
    </source>
</evidence>
<gene>
    <name evidence="1" type="ORF">HPB47_017144</name>
</gene>
<name>A0AC60QP87_IXOPE</name>
<sequence length="125" mass="13585">MNLPPGRGGVFPPEVVALFGLVAPSTGHAKGLRKDIRSGDGKFVLLEDFSAPAAIVKTLEEGPKFVTEPTVKPTEILALVRQVSEKVTPDNRERSVLECVEGLTREGRRLVHKIKLGAVVPFFKE</sequence>
<reference evidence="1 2" key="1">
    <citation type="journal article" date="2020" name="Cell">
        <title>Large-Scale Comparative Analyses of Tick Genomes Elucidate Their Genetic Diversity and Vector Capacities.</title>
        <authorList>
            <consortium name="Tick Genome and Microbiome Consortium (TIGMIC)"/>
            <person name="Jia N."/>
            <person name="Wang J."/>
            <person name="Shi W."/>
            <person name="Du L."/>
            <person name="Sun Y."/>
            <person name="Zhan W."/>
            <person name="Jiang J.F."/>
            <person name="Wang Q."/>
            <person name="Zhang B."/>
            <person name="Ji P."/>
            <person name="Bell-Sakyi L."/>
            <person name="Cui X.M."/>
            <person name="Yuan T.T."/>
            <person name="Jiang B.G."/>
            <person name="Yang W.F."/>
            <person name="Lam T.T."/>
            <person name="Chang Q.C."/>
            <person name="Ding S.J."/>
            <person name="Wang X.J."/>
            <person name="Zhu J.G."/>
            <person name="Ruan X.D."/>
            <person name="Zhao L."/>
            <person name="Wei J.T."/>
            <person name="Ye R.Z."/>
            <person name="Que T.C."/>
            <person name="Du C.H."/>
            <person name="Zhou Y.H."/>
            <person name="Cheng J.X."/>
            <person name="Dai P.F."/>
            <person name="Guo W.B."/>
            <person name="Han X.H."/>
            <person name="Huang E.J."/>
            <person name="Li L.F."/>
            <person name="Wei W."/>
            <person name="Gao Y.C."/>
            <person name="Liu J.Z."/>
            <person name="Shao H.Z."/>
            <person name="Wang X."/>
            <person name="Wang C.C."/>
            <person name="Yang T.C."/>
            <person name="Huo Q.B."/>
            <person name="Li W."/>
            <person name="Chen H.Y."/>
            <person name="Chen S.E."/>
            <person name="Zhou L.G."/>
            <person name="Ni X.B."/>
            <person name="Tian J.H."/>
            <person name="Sheng Y."/>
            <person name="Liu T."/>
            <person name="Pan Y.S."/>
            <person name="Xia L.Y."/>
            <person name="Li J."/>
            <person name="Zhao F."/>
            <person name="Cao W.C."/>
        </authorList>
    </citation>
    <scope>NUCLEOTIDE SEQUENCE [LARGE SCALE GENOMIC DNA]</scope>
    <source>
        <strain evidence="1">Iper-2018</strain>
    </source>
</reference>
<comment type="caution">
    <text evidence="1">The sequence shown here is derived from an EMBL/GenBank/DDBJ whole genome shotgun (WGS) entry which is preliminary data.</text>
</comment>
<organism evidence="1 2">
    <name type="scientific">Ixodes persulcatus</name>
    <name type="common">Taiga tick</name>
    <dbReference type="NCBI Taxonomy" id="34615"/>
    <lineage>
        <taxon>Eukaryota</taxon>
        <taxon>Metazoa</taxon>
        <taxon>Ecdysozoa</taxon>
        <taxon>Arthropoda</taxon>
        <taxon>Chelicerata</taxon>
        <taxon>Arachnida</taxon>
        <taxon>Acari</taxon>
        <taxon>Parasitiformes</taxon>
        <taxon>Ixodida</taxon>
        <taxon>Ixodoidea</taxon>
        <taxon>Ixodidae</taxon>
        <taxon>Ixodinae</taxon>
        <taxon>Ixodes</taxon>
    </lineage>
</organism>
<protein>
    <submittedName>
        <fullName evidence="1">Uncharacterized protein</fullName>
    </submittedName>
</protein>
<accession>A0AC60QP87</accession>
<dbReference type="Proteomes" id="UP000805193">
    <property type="component" value="Unassembled WGS sequence"/>
</dbReference>
<proteinExistence type="predicted"/>